<gene>
    <name evidence="3" type="ORF">ACFP1K_09660</name>
</gene>
<dbReference type="PROSITE" id="PS51459">
    <property type="entry name" value="FIDO"/>
    <property type="match status" value="1"/>
</dbReference>
<proteinExistence type="predicted"/>
<dbReference type="Gene3D" id="1.10.3290.10">
    <property type="entry name" value="Fido-like domain"/>
    <property type="match status" value="1"/>
</dbReference>
<comment type="caution">
    <text evidence="3">The sequence shown here is derived from an EMBL/GenBank/DDBJ whole genome shotgun (WGS) entry which is preliminary data.</text>
</comment>
<dbReference type="Proteomes" id="UP001596137">
    <property type="component" value="Unassembled WGS sequence"/>
</dbReference>
<evidence type="ECO:0000256" key="1">
    <source>
        <dbReference type="SAM" id="MobiDB-lite"/>
    </source>
</evidence>
<dbReference type="PANTHER" id="PTHR13504">
    <property type="entry name" value="FIDO DOMAIN-CONTAINING PROTEIN DDB_G0283145"/>
    <property type="match status" value="1"/>
</dbReference>
<evidence type="ECO:0000313" key="4">
    <source>
        <dbReference type="Proteomes" id="UP001596137"/>
    </source>
</evidence>
<dbReference type="InterPro" id="IPR036388">
    <property type="entry name" value="WH-like_DNA-bd_sf"/>
</dbReference>
<dbReference type="InterPro" id="IPR003812">
    <property type="entry name" value="Fido"/>
</dbReference>
<name>A0ABW1NEN0_9ACTN</name>
<sequence>MKHSSHHRPIYETPPLSGDDRAVLGEIHQMRKELRHVLRTPKRWEGGLRRSALARAIRGSNSIEGYQVAEDDAAAALDDEGPIGADERTFLEIQGYRFALGYVLARGEDDYSGFDATEIRAMHYMMLRHDPAKSPGRYRKGPVFVHDERSDRVVYEGPEAAEVPALVEALVESLRSGSDVDPVVRSAMAHLNLVMIHPFRDGNGRMARALATSVLTRSDIGEPEFSSIEEWLGANTEDYYAALALTGRGSWRPSGDARLWISFSLRAHHMQAQTVAQRVQQAGETWAELDDLIARHALPERAIDAMFEAVLGYRIRRAGYLKRTGVEDQTATRDLAALAGPGILVPHGTGRGRYYTAGEPLQRIQDSRRAGRKPLTDPYPWMRPRLAEPPGDAPTAPGGDGGPRRGGRGSPG</sequence>
<reference evidence="4" key="1">
    <citation type="journal article" date="2019" name="Int. J. Syst. Evol. Microbiol.">
        <title>The Global Catalogue of Microorganisms (GCM) 10K type strain sequencing project: providing services to taxonomists for standard genome sequencing and annotation.</title>
        <authorList>
            <consortium name="The Broad Institute Genomics Platform"/>
            <consortium name="The Broad Institute Genome Sequencing Center for Infectious Disease"/>
            <person name="Wu L."/>
            <person name="Ma J."/>
        </authorList>
    </citation>
    <scope>NUCLEOTIDE SEQUENCE [LARGE SCALE GENOMIC DNA]</scope>
    <source>
        <strain evidence="4">JCM 30346</strain>
    </source>
</reference>
<evidence type="ECO:0000313" key="3">
    <source>
        <dbReference type="EMBL" id="MFC6081425.1"/>
    </source>
</evidence>
<evidence type="ECO:0000259" key="2">
    <source>
        <dbReference type="PROSITE" id="PS51459"/>
    </source>
</evidence>
<dbReference type="Gene3D" id="1.10.10.10">
    <property type="entry name" value="Winged helix-like DNA-binding domain superfamily/Winged helix DNA-binding domain"/>
    <property type="match status" value="1"/>
</dbReference>
<protein>
    <submittedName>
        <fullName evidence="3">Fic family protein</fullName>
    </submittedName>
</protein>
<keyword evidence="4" id="KW-1185">Reference proteome</keyword>
<organism evidence="3 4">
    <name type="scientific">Sphaerisporangium aureirubrum</name>
    <dbReference type="NCBI Taxonomy" id="1544736"/>
    <lineage>
        <taxon>Bacteria</taxon>
        <taxon>Bacillati</taxon>
        <taxon>Actinomycetota</taxon>
        <taxon>Actinomycetes</taxon>
        <taxon>Streptosporangiales</taxon>
        <taxon>Streptosporangiaceae</taxon>
        <taxon>Sphaerisporangium</taxon>
    </lineage>
</organism>
<feature type="region of interest" description="Disordered" evidence="1">
    <location>
        <begin position="349"/>
        <end position="412"/>
    </location>
</feature>
<feature type="domain" description="Fido" evidence="2">
    <location>
        <begin position="114"/>
        <end position="266"/>
    </location>
</feature>
<dbReference type="RefSeq" id="WP_380749277.1">
    <property type="nucleotide sequence ID" value="NZ_JBHSRF010000009.1"/>
</dbReference>
<dbReference type="InterPro" id="IPR036597">
    <property type="entry name" value="Fido-like_dom_sf"/>
</dbReference>
<dbReference type="PANTHER" id="PTHR13504:SF38">
    <property type="entry name" value="FIDO DOMAIN-CONTAINING PROTEIN"/>
    <property type="match status" value="1"/>
</dbReference>
<dbReference type="Pfam" id="PF02661">
    <property type="entry name" value="Fic"/>
    <property type="match status" value="1"/>
</dbReference>
<dbReference type="EMBL" id="JBHSRF010000009">
    <property type="protein sequence ID" value="MFC6081425.1"/>
    <property type="molecule type" value="Genomic_DNA"/>
</dbReference>
<accession>A0ABW1NEN0</accession>
<dbReference type="InterPro" id="IPR040198">
    <property type="entry name" value="Fido_containing"/>
</dbReference>
<dbReference type="SUPFAM" id="SSF140931">
    <property type="entry name" value="Fic-like"/>
    <property type="match status" value="1"/>
</dbReference>